<dbReference type="AlphaFoldDB" id="A0A392T228"/>
<evidence type="ECO:0000313" key="1">
    <source>
        <dbReference type="EMBL" id="MCI55183.1"/>
    </source>
</evidence>
<keyword evidence="2" id="KW-1185">Reference proteome</keyword>
<reference evidence="1 2" key="1">
    <citation type="journal article" date="2018" name="Front. Plant Sci.">
        <title>Red Clover (Trifolium pratense) and Zigzag Clover (T. medium) - A Picture of Genomic Similarities and Differences.</title>
        <authorList>
            <person name="Dluhosova J."/>
            <person name="Istvanek J."/>
            <person name="Nedelnik J."/>
            <person name="Repkova J."/>
        </authorList>
    </citation>
    <scope>NUCLEOTIDE SEQUENCE [LARGE SCALE GENOMIC DNA]</scope>
    <source>
        <strain evidence="2">cv. 10/8</strain>
        <tissue evidence="1">Leaf</tissue>
    </source>
</reference>
<name>A0A392T228_9FABA</name>
<proteinExistence type="predicted"/>
<sequence length="41" mass="4579">SFASHALESLVALARDPIAPHSWLASGLFSLQVWYYCWTAI</sequence>
<protein>
    <submittedName>
        <fullName evidence="1">Uncharacterized protein</fullName>
    </submittedName>
</protein>
<dbReference type="EMBL" id="LXQA010492107">
    <property type="protein sequence ID" value="MCI55183.1"/>
    <property type="molecule type" value="Genomic_DNA"/>
</dbReference>
<evidence type="ECO:0000313" key="2">
    <source>
        <dbReference type="Proteomes" id="UP000265520"/>
    </source>
</evidence>
<dbReference type="Proteomes" id="UP000265520">
    <property type="component" value="Unassembled WGS sequence"/>
</dbReference>
<feature type="non-terminal residue" evidence="1">
    <location>
        <position position="1"/>
    </location>
</feature>
<comment type="caution">
    <text evidence="1">The sequence shown here is derived from an EMBL/GenBank/DDBJ whole genome shotgun (WGS) entry which is preliminary data.</text>
</comment>
<organism evidence="1 2">
    <name type="scientific">Trifolium medium</name>
    <dbReference type="NCBI Taxonomy" id="97028"/>
    <lineage>
        <taxon>Eukaryota</taxon>
        <taxon>Viridiplantae</taxon>
        <taxon>Streptophyta</taxon>
        <taxon>Embryophyta</taxon>
        <taxon>Tracheophyta</taxon>
        <taxon>Spermatophyta</taxon>
        <taxon>Magnoliopsida</taxon>
        <taxon>eudicotyledons</taxon>
        <taxon>Gunneridae</taxon>
        <taxon>Pentapetalae</taxon>
        <taxon>rosids</taxon>
        <taxon>fabids</taxon>
        <taxon>Fabales</taxon>
        <taxon>Fabaceae</taxon>
        <taxon>Papilionoideae</taxon>
        <taxon>50 kb inversion clade</taxon>
        <taxon>NPAAA clade</taxon>
        <taxon>Hologalegina</taxon>
        <taxon>IRL clade</taxon>
        <taxon>Trifolieae</taxon>
        <taxon>Trifolium</taxon>
    </lineage>
</organism>
<accession>A0A392T228</accession>